<comment type="caution">
    <text evidence="1">The sequence shown here is derived from an EMBL/GenBank/DDBJ whole genome shotgun (WGS) entry which is preliminary data.</text>
</comment>
<sequence length="136" mass="15984">AISTVNFNLGDRKNRDLIPYKVTLINYYKEIILDEYIIPTKEIPNFQDNTGLDPEIFVTQARNLTYIQEFVRNEINNKILVGFDLYFILEARIDHPTEMKREIVLYPNRTTSNPKLIELAKKEVNMDVLENGRFST</sequence>
<feature type="non-terminal residue" evidence="1">
    <location>
        <position position="1"/>
    </location>
</feature>
<evidence type="ECO:0000313" key="2">
    <source>
        <dbReference type="Proteomes" id="UP000789366"/>
    </source>
</evidence>
<reference evidence="1" key="1">
    <citation type="submission" date="2021-06" db="EMBL/GenBank/DDBJ databases">
        <authorList>
            <person name="Kallberg Y."/>
            <person name="Tangrot J."/>
            <person name="Rosling A."/>
        </authorList>
    </citation>
    <scope>NUCLEOTIDE SEQUENCE</scope>
    <source>
        <strain evidence="1">28 12/20/2015</strain>
    </source>
</reference>
<organism evidence="1 2">
    <name type="scientific">Cetraspora pellucida</name>
    <dbReference type="NCBI Taxonomy" id="1433469"/>
    <lineage>
        <taxon>Eukaryota</taxon>
        <taxon>Fungi</taxon>
        <taxon>Fungi incertae sedis</taxon>
        <taxon>Mucoromycota</taxon>
        <taxon>Glomeromycotina</taxon>
        <taxon>Glomeromycetes</taxon>
        <taxon>Diversisporales</taxon>
        <taxon>Gigasporaceae</taxon>
        <taxon>Cetraspora</taxon>
    </lineage>
</organism>
<feature type="non-terminal residue" evidence="1">
    <location>
        <position position="136"/>
    </location>
</feature>
<proteinExistence type="predicted"/>
<dbReference type="EMBL" id="CAJVPW010066595">
    <property type="protein sequence ID" value="CAG8788335.1"/>
    <property type="molecule type" value="Genomic_DNA"/>
</dbReference>
<keyword evidence="2" id="KW-1185">Reference proteome</keyword>
<dbReference type="Proteomes" id="UP000789366">
    <property type="component" value="Unassembled WGS sequence"/>
</dbReference>
<protein>
    <submittedName>
        <fullName evidence="1">16319_t:CDS:1</fullName>
    </submittedName>
</protein>
<evidence type="ECO:0000313" key="1">
    <source>
        <dbReference type="EMBL" id="CAG8788335.1"/>
    </source>
</evidence>
<gene>
    <name evidence="1" type="ORF">SPELUC_LOCUS17001</name>
</gene>
<accession>A0ACA9RDS7</accession>
<name>A0ACA9RDS7_9GLOM</name>